<dbReference type="PaxDb" id="593117-TGAM_1366"/>
<evidence type="ECO:0000313" key="2">
    <source>
        <dbReference type="EMBL" id="ACS33868.1"/>
    </source>
</evidence>
<accession>C5A6K6</accession>
<dbReference type="PATRIC" id="fig|593117.10.peg.1366"/>
<dbReference type="KEGG" id="tga:TGAM_1366"/>
<feature type="compositionally biased region" description="Polar residues" evidence="1">
    <location>
        <begin position="61"/>
        <end position="103"/>
    </location>
</feature>
<proteinExistence type="predicted"/>
<evidence type="ECO:0000313" key="3">
    <source>
        <dbReference type="Proteomes" id="UP000001488"/>
    </source>
</evidence>
<organism evidence="2 3">
    <name type="scientific">Thermococcus gammatolerans (strain DSM 15229 / JCM 11827 / EJ3)</name>
    <dbReference type="NCBI Taxonomy" id="593117"/>
    <lineage>
        <taxon>Archaea</taxon>
        <taxon>Methanobacteriati</taxon>
        <taxon>Methanobacteriota</taxon>
        <taxon>Thermococci</taxon>
        <taxon>Thermococcales</taxon>
        <taxon>Thermococcaceae</taxon>
        <taxon>Thermococcus</taxon>
    </lineage>
</organism>
<reference evidence="2 3" key="1">
    <citation type="journal article" date="2007" name="Genome Biol.">
        <title>Genome analysis and genome-wide proteomics of Thermococcus gammatolerans, the most radioresistant organism known amongst the Archaea.</title>
        <authorList>
            <person name="Zivanovic Y."/>
            <person name="Armengaud J."/>
            <person name="Lagorce A."/>
            <person name="Leplat C."/>
            <person name="Guerin P."/>
            <person name="Dutertre M."/>
            <person name="Anthouard V."/>
            <person name="Forterre P."/>
            <person name="Wincker P."/>
            <person name="Confalonieri F."/>
        </authorList>
    </citation>
    <scope>NUCLEOTIDE SEQUENCE [LARGE SCALE GENOMIC DNA]</scope>
    <source>
        <strain evidence="3">DSM 15229 / JCM 11827 / EJ3</strain>
    </source>
</reference>
<dbReference type="Proteomes" id="UP000001488">
    <property type="component" value="Chromosome"/>
</dbReference>
<dbReference type="AlphaFoldDB" id="C5A6K6"/>
<protein>
    <submittedName>
        <fullName evidence="2">Uncharacterized protein</fullName>
    </submittedName>
</protein>
<dbReference type="HOGENOM" id="CLU_566990_0_0_2"/>
<sequence length="486" mass="53971">MEVVILKKALLVFGVILLLLAAGYFTGFIDKSTVDDLLKNLQKGSNTGTTGEKEDSHKSETPSMTETFSETSTAPGESFSETTSTEWDQTETPSPGQGTTPTESELKNFFDHSYSLGTLSFTEGDYDYKGLKITPEKGRLYYFPYTSSLVYLVSGRIILAVSPWDDDFLLGSKATPEIDQSFKFLIVLPVEPKKLSILTGEGRIPSIIATDGEGRLHIFIDPQQVEGDEINWYIPAGHVVYNFDATGVGIGEYGTYQEDYNIYLAWKGRELRVYTYSHRTLEDIEEGKNITVEPAVYTLPEDILDANVMLYDDFILVLTEGGTYLVPSPYGRYANDTNIYRIDDRVDMITGCGTWGDASPDPTNMSFTVYSSGRLYVLRVLYAEEERKITVTKEASLDAPNVVGIFSPMTIDGSQIVAVSESSGVLKVYHINWSKETGRKEFNLLQQFKPGVPLVNFQFGNFLGAIASGVGRDGAFYIIVMRQSNT</sequence>
<feature type="compositionally biased region" description="Basic and acidic residues" evidence="1">
    <location>
        <begin position="51"/>
        <end position="60"/>
    </location>
</feature>
<feature type="region of interest" description="Disordered" evidence="1">
    <location>
        <begin position="44"/>
        <end position="104"/>
    </location>
</feature>
<evidence type="ECO:0000256" key="1">
    <source>
        <dbReference type="SAM" id="MobiDB-lite"/>
    </source>
</evidence>
<gene>
    <name evidence="2" type="ordered locus">TGAM_1366</name>
</gene>
<keyword evidence="3" id="KW-1185">Reference proteome</keyword>
<dbReference type="EMBL" id="CP001398">
    <property type="protein sequence ID" value="ACS33868.1"/>
    <property type="molecule type" value="Genomic_DNA"/>
</dbReference>
<dbReference type="STRING" id="593117.TGAM_1366"/>
<dbReference type="eggNOG" id="arCOG09753">
    <property type="taxonomic scope" value="Archaea"/>
</dbReference>
<name>C5A6K6_THEGJ</name>